<keyword evidence="5" id="KW-1185">Reference proteome</keyword>
<comment type="caution">
    <text evidence="4">The sequence shown here is derived from an EMBL/GenBank/DDBJ whole genome shotgun (WGS) entry which is preliminary data.</text>
</comment>
<feature type="domain" description="Inhibitor I9" evidence="3">
    <location>
        <begin position="53"/>
        <end position="118"/>
    </location>
</feature>
<evidence type="ECO:0000256" key="2">
    <source>
        <dbReference type="SAM" id="MobiDB-lite"/>
    </source>
</evidence>
<dbReference type="Pfam" id="PF05922">
    <property type="entry name" value="Inhibitor_I9"/>
    <property type="match status" value="1"/>
</dbReference>
<gene>
    <name evidence="4" type="ORF">BCR41DRAFT_346715</name>
</gene>
<evidence type="ECO:0000256" key="1">
    <source>
        <dbReference type="ARBA" id="ARBA00038069"/>
    </source>
</evidence>
<dbReference type="AlphaFoldDB" id="A0A1Y2H0X2"/>
<evidence type="ECO:0000313" key="5">
    <source>
        <dbReference type="Proteomes" id="UP000193648"/>
    </source>
</evidence>
<dbReference type="GeneID" id="33564793"/>
<name>A0A1Y2H0X2_9FUNG</name>
<evidence type="ECO:0000313" key="4">
    <source>
        <dbReference type="EMBL" id="ORZ27373.1"/>
    </source>
</evidence>
<comment type="similarity">
    <text evidence="1">Belongs to the protease inhibitor I9 family.</text>
</comment>
<dbReference type="OrthoDB" id="5518345at2759"/>
<dbReference type="InterPro" id="IPR037045">
    <property type="entry name" value="S8pro/Inhibitor_I9_sf"/>
</dbReference>
<evidence type="ECO:0000259" key="3">
    <source>
        <dbReference type="Pfam" id="PF05922"/>
    </source>
</evidence>
<dbReference type="Proteomes" id="UP000193648">
    <property type="component" value="Unassembled WGS sequence"/>
</dbReference>
<dbReference type="InterPro" id="IPR052471">
    <property type="entry name" value="PBI_I9"/>
</dbReference>
<dbReference type="InterPro" id="IPR010259">
    <property type="entry name" value="S8pro/Inhibitor_I9"/>
</dbReference>
<dbReference type="EMBL" id="MCFF01000004">
    <property type="protein sequence ID" value="ORZ27373.1"/>
    <property type="molecule type" value="Genomic_DNA"/>
</dbReference>
<accession>A0A1Y2H0X2</accession>
<dbReference type="GO" id="GO:0042144">
    <property type="term" value="P:vacuole fusion, non-autophagic"/>
    <property type="evidence" value="ECO:0007669"/>
    <property type="project" value="TreeGrafter"/>
</dbReference>
<dbReference type="PANTHER" id="PTHR28288">
    <property type="entry name" value="PROTEASE B INHIBITOR 2"/>
    <property type="match status" value="1"/>
</dbReference>
<organism evidence="4 5">
    <name type="scientific">Lobosporangium transversale</name>
    <dbReference type="NCBI Taxonomy" id="64571"/>
    <lineage>
        <taxon>Eukaryota</taxon>
        <taxon>Fungi</taxon>
        <taxon>Fungi incertae sedis</taxon>
        <taxon>Mucoromycota</taxon>
        <taxon>Mortierellomycotina</taxon>
        <taxon>Mortierellomycetes</taxon>
        <taxon>Mortierellales</taxon>
        <taxon>Mortierellaceae</taxon>
        <taxon>Lobosporangium</taxon>
    </lineage>
</organism>
<dbReference type="RefSeq" id="XP_021885100.1">
    <property type="nucleotide sequence ID" value="XM_022022949.1"/>
</dbReference>
<proteinExistence type="inferred from homology"/>
<sequence length="127" mass="13623">MASNNPFSASVLPVGTQNPGDNVAKPLAVPPGSAPESTPNNSENLKHGTNKMIVVFKPETPHEEVDKAEEDIRSQGGKVTQSYRSALLGFAAEMPDFQVQTLTTNPNLHYMEPDGEVTAYAQSLISK</sequence>
<dbReference type="GO" id="GO:0004866">
    <property type="term" value="F:endopeptidase inhibitor activity"/>
    <property type="evidence" value="ECO:0007669"/>
    <property type="project" value="TreeGrafter"/>
</dbReference>
<reference evidence="4 5" key="1">
    <citation type="submission" date="2016-07" db="EMBL/GenBank/DDBJ databases">
        <title>Pervasive Adenine N6-methylation of Active Genes in Fungi.</title>
        <authorList>
            <consortium name="DOE Joint Genome Institute"/>
            <person name="Mondo S.J."/>
            <person name="Dannebaum R.O."/>
            <person name="Kuo R.C."/>
            <person name="Labutti K."/>
            <person name="Haridas S."/>
            <person name="Kuo A."/>
            <person name="Salamov A."/>
            <person name="Ahrendt S.R."/>
            <person name="Lipzen A."/>
            <person name="Sullivan W."/>
            <person name="Andreopoulos W.B."/>
            <person name="Clum A."/>
            <person name="Lindquist E."/>
            <person name="Daum C."/>
            <person name="Ramamoorthy G.K."/>
            <person name="Gryganskyi A."/>
            <person name="Culley D."/>
            <person name="Magnuson J.K."/>
            <person name="James T.Y."/>
            <person name="O'Malley M.A."/>
            <person name="Stajich J.E."/>
            <person name="Spatafora J.W."/>
            <person name="Visel A."/>
            <person name="Grigoriev I.V."/>
        </authorList>
    </citation>
    <scope>NUCLEOTIDE SEQUENCE [LARGE SCALE GENOMIC DNA]</scope>
    <source>
        <strain evidence="4 5">NRRL 3116</strain>
    </source>
</reference>
<feature type="region of interest" description="Disordered" evidence="2">
    <location>
        <begin position="1"/>
        <end position="48"/>
    </location>
</feature>
<dbReference type="PANTHER" id="PTHR28288:SF2">
    <property type="entry name" value="PROTEASE B INHIBITOR 2"/>
    <property type="match status" value="1"/>
</dbReference>
<dbReference type="Gene3D" id="3.30.70.80">
    <property type="entry name" value="Peptidase S8 propeptide/proteinase inhibitor I9"/>
    <property type="match status" value="1"/>
</dbReference>
<dbReference type="SUPFAM" id="SSF54897">
    <property type="entry name" value="Protease propeptides/inhibitors"/>
    <property type="match status" value="1"/>
</dbReference>
<protein>
    <recommendedName>
        <fullName evidence="3">Inhibitor I9 domain-containing protein</fullName>
    </recommendedName>
</protein>
<dbReference type="InParanoid" id="A0A1Y2H0X2"/>